<dbReference type="Proteomes" id="UP001165378">
    <property type="component" value="Unassembled WGS sequence"/>
</dbReference>
<dbReference type="InterPro" id="IPR041678">
    <property type="entry name" value="TetR_C_16"/>
</dbReference>
<evidence type="ECO:0000256" key="2">
    <source>
        <dbReference type="PROSITE-ProRule" id="PRU00335"/>
    </source>
</evidence>
<dbReference type="Gene3D" id="1.10.357.10">
    <property type="entry name" value="Tetracycline Repressor, domain 2"/>
    <property type="match status" value="1"/>
</dbReference>
<dbReference type="GO" id="GO:0003700">
    <property type="term" value="F:DNA-binding transcription factor activity"/>
    <property type="evidence" value="ECO:0007669"/>
    <property type="project" value="TreeGrafter"/>
</dbReference>
<evidence type="ECO:0000256" key="3">
    <source>
        <dbReference type="SAM" id="MobiDB-lite"/>
    </source>
</evidence>
<feature type="compositionally biased region" description="Basic and acidic residues" evidence="3">
    <location>
        <begin position="1"/>
        <end position="12"/>
    </location>
</feature>
<accession>A0AA41U131</accession>
<comment type="caution">
    <text evidence="5">The sequence shown here is derived from an EMBL/GenBank/DDBJ whole genome shotgun (WGS) entry which is preliminary data.</text>
</comment>
<dbReference type="GO" id="GO:0000976">
    <property type="term" value="F:transcription cis-regulatory region binding"/>
    <property type="evidence" value="ECO:0007669"/>
    <property type="project" value="TreeGrafter"/>
</dbReference>
<feature type="DNA-binding region" description="H-T-H motif" evidence="2">
    <location>
        <begin position="43"/>
        <end position="62"/>
    </location>
</feature>
<name>A0AA41U131_9ACTN</name>
<dbReference type="Pfam" id="PF17920">
    <property type="entry name" value="TetR_C_16"/>
    <property type="match status" value="1"/>
</dbReference>
<feature type="region of interest" description="Disordered" evidence="3">
    <location>
        <begin position="1"/>
        <end position="23"/>
    </location>
</feature>
<evidence type="ECO:0000313" key="5">
    <source>
        <dbReference type="EMBL" id="MCF2525719.1"/>
    </source>
</evidence>
<dbReference type="EMBL" id="JAKFHA010000001">
    <property type="protein sequence ID" value="MCF2525719.1"/>
    <property type="molecule type" value="Genomic_DNA"/>
</dbReference>
<dbReference type="PROSITE" id="PS50977">
    <property type="entry name" value="HTH_TETR_2"/>
    <property type="match status" value="1"/>
</dbReference>
<dbReference type="AlphaFoldDB" id="A0AA41U131"/>
<keyword evidence="1 2" id="KW-0238">DNA-binding</keyword>
<evidence type="ECO:0000313" key="6">
    <source>
        <dbReference type="Proteomes" id="UP001165378"/>
    </source>
</evidence>
<dbReference type="InterPro" id="IPR001647">
    <property type="entry name" value="HTH_TetR"/>
</dbReference>
<feature type="domain" description="HTH tetR-type" evidence="4">
    <location>
        <begin position="20"/>
        <end position="80"/>
    </location>
</feature>
<dbReference type="PRINTS" id="PR00455">
    <property type="entry name" value="HTHTETR"/>
</dbReference>
<dbReference type="InterPro" id="IPR009057">
    <property type="entry name" value="Homeodomain-like_sf"/>
</dbReference>
<organism evidence="5 6">
    <name type="scientific">Yinghuangia soli</name>
    <dbReference type="NCBI Taxonomy" id="2908204"/>
    <lineage>
        <taxon>Bacteria</taxon>
        <taxon>Bacillati</taxon>
        <taxon>Actinomycetota</taxon>
        <taxon>Actinomycetes</taxon>
        <taxon>Kitasatosporales</taxon>
        <taxon>Streptomycetaceae</taxon>
        <taxon>Yinghuangia</taxon>
    </lineage>
</organism>
<protein>
    <submittedName>
        <fullName evidence="5">TetR family transcriptional regulator</fullName>
    </submittedName>
</protein>
<dbReference type="Gene3D" id="1.10.10.60">
    <property type="entry name" value="Homeodomain-like"/>
    <property type="match status" value="1"/>
</dbReference>
<proteinExistence type="predicted"/>
<dbReference type="PANTHER" id="PTHR30055:SF235">
    <property type="entry name" value="TRANSCRIPTIONAL REGULATORY PROTEIN"/>
    <property type="match status" value="1"/>
</dbReference>
<dbReference type="RefSeq" id="WP_235049748.1">
    <property type="nucleotide sequence ID" value="NZ_JAKFHA010000001.1"/>
</dbReference>
<sequence length="208" mass="22226">MNKSEGRREGRSRGRPRGNPPTRAQIADAARGLFLEHGYRRTTLRAIAAAAGVDQALIKYHFGSKQQLFGEVTDLQCARSLGLAEALDGDPAGAADRILQAVTDLWDATAVDRAALQDEDVMGALRGYLDGEVLPQIAEYLGGTDATERATAVVTVIGGLIFTRYLQPLPTAAGLSADDVRRILAPTLRAALQGSRPRRPVVRRVAAA</sequence>
<dbReference type="PANTHER" id="PTHR30055">
    <property type="entry name" value="HTH-TYPE TRANSCRIPTIONAL REGULATOR RUTR"/>
    <property type="match status" value="1"/>
</dbReference>
<dbReference type="SUPFAM" id="SSF48498">
    <property type="entry name" value="Tetracyclin repressor-like, C-terminal domain"/>
    <property type="match status" value="1"/>
</dbReference>
<dbReference type="Pfam" id="PF00440">
    <property type="entry name" value="TetR_N"/>
    <property type="match status" value="1"/>
</dbReference>
<dbReference type="InterPro" id="IPR050109">
    <property type="entry name" value="HTH-type_TetR-like_transc_reg"/>
</dbReference>
<dbReference type="SUPFAM" id="SSF46689">
    <property type="entry name" value="Homeodomain-like"/>
    <property type="match status" value="1"/>
</dbReference>
<evidence type="ECO:0000259" key="4">
    <source>
        <dbReference type="PROSITE" id="PS50977"/>
    </source>
</evidence>
<reference evidence="5" key="1">
    <citation type="submission" date="2022-01" db="EMBL/GenBank/DDBJ databases">
        <title>Genome-Based Taxonomic Classification of the Phylum Actinobacteria.</title>
        <authorList>
            <person name="Gao Y."/>
        </authorList>
    </citation>
    <scope>NUCLEOTIDE SEQUENCE</scope>
    <source>
        <strain evidence="5">KLBMP 8922</strain>
    </source>
</reference>
<dbReference type="InterPro" id="IPR036271">
    <property type="entry name" value="Tet_transcr_reg_TetR-rel_C_sf"/>
</dbReference>
<gene>
    <name evidence="5" type="ORF">LZ495_00555</name>
</gene>
<keyword evidence="6" id="KW-1185">Reference proteome</keyword>
<evidence type="ECO:0000256" key="1">
    <source>
        <dbReference type="ARBA" id="ARBA00023125"/>
    </source>
</evidence>